<protein>
    <recommendedName>
        <fullName evidence="2">EamA domain-containing protein</fullName>
    </recommendedName>
</protein>
<dbReference type="EMBL" id="RSEJ01000053">
    <property type="protein sequence ID" value="NBI56212.1"/>
    <property type="molecule type" value="Genomic_DNA"/>
</dbReference>
<dbReference type="Proteomes" id="UP000738517">
    <property type="component" value="Unassembled WGS sequence"/>
</dbReference>
<keyword evidence="1" id="KW-0472">Membrane</keyword>
<gene>
    <name evidence="3" type="ORF">EIZ48_27330</name>
</gene>
<evidence type="ECO:0000259" key="2">
    <source>
        <dbReference type="Pfam" id="PF00892"/>
    </source>
</evidence>
<comment type="caution">
    <text evidence="3">The sequence shown here is derived from an EMBL/GenBank/DDBJ whole genome shotgun (WGS) entry which is preliminary data.</text>
</comment>
<feature type="transmembrane region" description="Helical" evidence="1">
    <location>
        <begin position="6"/>
        <end position="21"/>
    </location>
</feature>
<accession>A0ABW9YQP8</accession>
<feature type="domain" description="EamA" evidence="2">
    <location>
        <begin position="2"/>
        <end position="71"/>
    </location>
</feature>
<name>A0ABW9YQP8_9GAMM</name>
<evidence type="ECO:0000256" key="1">
    <source>
        <dbReference type="SAM" id="Phobius"/>
    </source>
</evidence>
<dbReference type="InterPro" id="IPR000620">
    <property type="entry name" value="EamA_dom"/>
</dbReference>
<dbReference type="InterPro" id="IPR037185">
    <property type="entry name" value="EmrE-like"/>
</dbReference>
<feature type="transmembrane region" description="Helical" evidence="1">
    <location>
        <begin position="28"/>
        <end position="48"/>
    </location>
</feature>
<evidence type="ECO:0000313" key="4">
    <source>
        <dbReference type="Proteomes" id="UP000738517"/>
    </source>
</evidence>
<organism evidence="3 4">
    <name type="scientific">Photobacterium alginatilyticum</name>
    <dbReference type="NCBI Taxonomy" id="1775171"/>
    <lineage>
        <taxon>Bacteria</taxon>
        <taxon>Pseudomonadati</taxon>
        <taxon>Pseudomonadota</taxon>
        <taxon>Gammaproteobacteria</taxon>
        <taxon>Vibrionales</taxon>
        <taxon>Vibrionaceae</taxon>
        <taxon>Photobacterium</taxon>
    </lineage>
</organism>
<dbReference type="SUPFAM" id="SSF103481">
    <property type="entry name" value="Multidrug resistance efflux transporter EmrE"/>
    <property type="match status" value="1"/>
</dbReference>
<feature type="transmembrane region" description="Helical" evidence="1">
    <location>
        <begin position="54"/>
        <end position="72"/>
    </location>
</feature>
<keyword evidence="1" id="KW-1133">Transmembrane helix</keyword>
<evidence type="ECO:0000313" key="3">
    <source>
        <dbReference type="EMBL" id="NBI56212.1"/>
    </source>
</evidence>
<sequence length="73" mass="7546">MVAINGFLAMAVGMTLILYALRYGDVGMVALLSSTTPIMVLPLLWLHTGGIPNKSAWVGAFLAVIGTGLIVGS</sequence>
<reference evidence="3 4" key="1">
    <citation type="journal article" date="2017" name="Int. J. Syst. Evol. Microbiol.">
        <title>Photobacterium alginatilyticum sp. nov., a marine bacterium isolated from bottom seawater.</title>
        <authorList>
            <person name="Wang X."/>
            <person name="Wang Y."/>
            <person name="Yang X."/>
            <person name="Sun H."/>
            <person name="Li B."/>
            <person name="Zhang X.H."/>
        </authorList>
    </citation>
    <scope>NUCLEOTIDE SEQUENCE [LARGE SCALE GENOMIC DNA]</scope>
    <source>
        <strain evidence="3 4">P03D4</strain>
    </source>
</reference>
<proteinExistence type="predicted"/>
<keyword evidence="1" id="KW-0812">Transmembrane</keyword>
<dbReference type="Pfam" id="PF00892">
    <property type="entry name" value="EamA"/>
    <property type="match status" value="1"/>
</dbReference>
<keyword evidence="4" id="KW-1185">Reference proteome</keyword>